<reference evidence="2 3" key="1">
    <citation type="submission" date="2020-10" db="EMBL/GenBank/DDBJ databases">
        <title>Complete genome sequence of Paludibaculum fermentans P105T, a facultatively anaerobic acidobacterium capable of dissimilatory Fe(III) reduction.</title>
        <authorList>
            <person name="Dedysh S.N."/>
            <person name="Beletsky A.V."/>
            <person name="Kulichevskaya I.S."/>
            <person name="Mardanov A.V."/>
            <person name="Ravin N.V."/>
        </authorList>
    </citation>
    <scope>NUCLEOTIDE SEQUENCE [LARGE SCALE GENOMIC DNA]</scope>
    <source>
        <strain evidence="2 3">P105</strain>
    </source>
</reference>
<dbReference type="Pfam" id="PF20619">
    <property type="entry name" value="DUF6804"/>
    <property type="match status" value="1"/>
</dbReference>
<feature type="transmembrane region" description="Helical" evidence="1">
    <location>
        <begin position="95"/>
        <end position="115"/>
    </location>
</feature>
<proteinExistence type="predicted"/>
<organism evidence="2 3">
    <name type="scientific">Paludibaculum fermentans</name>
    <dbReference type="NCBI Taxonomy" id="1473598"/>
    <lineage>
        <taxon>Bacteria</taxon>
        <taxon>Pseudomonadati</taxon>
        <taxon>Acidobacteriota</taxon>
        <taxon>Terriglobia</taxon>
        <taxon>Bryobacterales</taxon>
        <taxon>Bryobacteraceae</taxon>
        <taxon>Paludibaculum</taxon>
    </lineage>
</organism>
<dbReference type="KEGG" id="pfer:IRI77_27090"/>
<dbReference type="InterPro" id="IPR046548">
    <property type="entry name" value="DUF6804"/>
</dbReference>
<feature type="transmembrane region" description="Helical" evidence="1">
    <location>
        <begin position="73"/>
        <end position="90"/>
    </location>
</feature>
<keyword evidence="3" id="KW-1185">Reference proteome</keyword>
<dbReference type="AlphaFoldDB" id="A0A7S7NMM8"/>
<keyword evidence="1" id="KW-0472">Membrane</keyword>
<dbReference type="RefSeq" id="WP_194448110.1">
    <property type="nucleotide sequence ID" value="NZ_CP063849.1"/>
</dbReference>
<feature type="transmembrane region" description="Helical" evidence="1">
    <location>
        <begin position="121"/>
        <end position="142"/>
    </location>
</feature>
<dbReference type="Proteomes" id="UP000593892">
    <property type="component" value="Chromosome"/>
</dbReference>
<sequence>MSTSTELKETPPNWVVPETVALNQVMWRKWEAKGQYQDREANRAQSKAMYWVSIAALLAAVALWSRLPPYEVVVRFLVCIGAVTAAFQSFRLRRYAMVVVFALVVGLFNPILPVLDFTGEWQRVVVLLSVLPFGLSLSKLAARRTQNA</sequence>
<evidence type="ECO:0000256" key="1">
    <source>
        <dbReference type="SAM" id="Phobius"/>
    </source>
</evidence>
<evidence type="ECO:0000313" key="2">
    <source>
        <dbReference type="EMBL" id="QOY86441.1"/>
    </source>
</evidence>
<feature type="transmembrane region" description="Helical" evidence="1">
    <location>
        <begin position="48"/>
        <end position="67"/>
    </location>
</feature>
<evidence type="ECO:0000313" key="3">
    <source>
        <dbReference type="Proteomes" id="UP000593892"/>
    </source>
</evidence>
<accession>A0A7S7NMM8</accession>
<name>A0A7S7NMM8_PALFE</name>
<keyword evidence="1" id="KW-0812">Transmembrane</keyword>
<gene>
    <name evidence="2" type="ORF">IRI77_27090</name>
</gene>
<protein>
    <submittedName>
        <fullName evidence="2">Uncharacterized protein</fullName>
    </submittedName>
</protein>
<dbReference type="EMBL" id="CP063849">
    <property type="protein sequence ID" value="QOY86441.1"/>
    <property type="molecule type" value="Genomic_DNA"/>
</dbReference>
<keyword evidence="1" id="KW-1133">Transmembrane helix</keyword>